<dbReference type="PANTHER" id="PTHR13285">
    <property type="entry name" value="ACYLTRANSFERASE"/>
    <property type="match status" value="1"/>
</dbReference>
<evidence type="ECO:0000256" key="9">
    <source>
        <dbReference type="PIRNR" id="PIRNR016636"/>
    </source>
</evidence>
<dbReference type="InterPro" id="IPR004299">
    <property type="entry name" value="MBOAT_fam"/>
</dbReference>
<evidence type="ECO:0000256" key="1">
    <source>
        <dbReference type="ARBA" id="ARBA00004651"/>
    </source>
</evidence>
<dbReference type="Proteomes" id="UP000558113">
    <property type="component" value="Unassembled WGS sequence"/>
</dbReference>
<dbReference type="GO" id="GO:0016746">
    <property type="term" value="F:acyltransferase activity"/>
    <property type="evidence" value="ECO:0007669"/>
    <property type="project" value="UniProtKB-KW"/>
</dbReference>
<evidence type="ECO:0000313" key="11">
    <source>
        <dbReference type="EMBL" id="NBC68685.1"/>
    </source>
</evidence>
<dbReference type="PANTHER" id="PTHR13285:SF23">
    <property type="entry name" value="TEICHOIC ACID D-ALANYLTRANSFERASE"/>
    <property type="match status" value="1"/>
</dbReference>
<dbReference type="PIRSF" id="PIRSF016636">
    <property type="entry name" value="AlgI_DltB"/>
    <property type="match status" value="1"/>
</dbReference>
<feature type="transmembrane region" description="Helical" evidence="10">
    <location>
        <begin position="120"/>
        <end position="141"/>
    </location>
</feature>
<feature type="transmembrane region" description="Helical" evidence="10">
    <location>
        <begin position="315"/>
        <end position="339"/>
    </location>
</feature>
<comment type="caution">
    <text evidence="11">The sequence shown here is derived from an EMBL/GenBank/DDBJ whole genome shotgun (WGS) entry which is preliminary data.</text>
</comment>
<name>A0A7X5BZY8_9BACL</name>
<feature type="transmembrane region" description="Helical" evidence="10">
    <location>
        <begin position="359"/>
        <end position="378"/>
    </location>
</feature>
<evidence type="ECO:0000256" key="10">
    <source>
        <dbReference type="SAM" id="Phobius"/>
    </source>
</evidence>
<accession>A0A7X5BZY8</accession>
<keyword evidence="5 10" id="KW-0812">Transmembrane</keyword>
<protein>
    <submittedName>
        <fullName evidence="11">MBOAT family protein</fullName>
    </submittedName>
</protein>
<keyword evidence="4 9" id="KW-0808">Transferase</keyword>
<dbReference type="EMBL" id="JAAAMU010000003">
    <property type="protein sequence ID" value="NBC68685.1"/>
    <property type="molecule type" value="Genomic_DNA"/>
</dbReference>
<feature type="transmembrane region" description="Helical" evidence="10">
    <location>
        <begin position="6"/>
        <end position="23"/>
    </location>
</feature>
<dbReference type="InterPro" id="IPR028362">
    <property type="entry name" value="AlgI"/>
</dbReference>
<keyword evidence="6 10" id="KW-1133">Transmembrane helix</keyword>
<dbReference type="RefSeq" id="WP_161695753.1">
    <property type="nucleotide sequence ID" value="NZ_JAAAMU010000003.1"/>
</dbReference>
<feature type="transmembrane region" description="Helical" evidence="10">
    <location>
        <begin position="51"/>
        <end position="69"/>
    </location>
</feature>
<comment type="similarity">
    <text evidence="2 9">Belongs to the membrane-bound acyltransferase family.</text>
</comment>
<reference evidence="11 12" key="1">
    <citation type="submission" date="2020-01" db="EMBL/GenBank/DDBJ databases">
        <title>Paenibacillus soybeanensis sp. nov. isolated from the nodules of soybean (Glycine max(L.) Merr).</title>
        <authorList>
            <person name="Wang H."/>
        </authorList>
    </citation>
    <scope>NUCLEOTIDE SEQUENCE [LARGE SCALE GENOMIC DNA]</scope>
    <source>
        <strain evidence="11 12">DSM 23054</strain>
    </source>
</reference>
<evidence type="ECO:0000313" key="12">
    <source>
        <dbReference type="Proteomes" id="UP000558113"/>
    </source>
</evidence>
<feature type="transmembrane region" description="Helical" evidence="10">
    <location>
        <begin position="81"/>
        <end position="100"/>
    </location>
</feature>
<keyword evidence="3 9" id="KW-1003">Cell membrane</keyword>
<sequence length="464" mass="53172">MLFNTYVFIFAFWPLSVAVYFLLNRFRLVFASKCWLTISSLFFYGWWDIRYLPLILGSIAFNYAFGRLIQARSAGTERGRGGKWLLAAAIAGNLLLLGYYKYADFFLGSLSDWTGHAFPALHLILPLGISFFTFTQIAYLADAYKGKATEYNLVSYMLFVTFYPHLIAGPILHHSEMMPQFDRLRNKVWQWGNASRGVYIFCIGLFKKVVIADTFAAAANDGFANATHFFASWTASLSYTFQLYYDFSGYTDMAIGAALVFNIKLPQNFNSPYKALSIQDFWRRWHMTLSRFLRDYIYIPLGGNRRGEAVMLRNLVVTFLLGGLWHGAGWTFILWGLMHGVGQVVHRFWSKLGRPLPRWLAWFVTFMFINATWVFFRADSWGQALRILKGMSGLQGISLVDLKTLAPTLLLLALFLPIVLAFNNSSQLGASFRPTWRTAVAVASLFVFSLLYINRISEFLYFNF</sequence>
<dbReference type="PIRSF" id="PIRSF500217">
    <property type="entry name" value="AlgI"/>
    <property type="match status" value="1"/>
</dbReference>
<evidence type="ECO:0000256" key="5">
    <source>
        <dbReference type="ARBA" id="ARBA00022692"/>
    </source>
</evidence>
<keyword evidence="8 9" id="KW-0012">Acyltransferase</keyword>
<evidence type="ECO:0000256" key="3">
    <source>
        <dbReference type="ARBA" id="ARBA00022475"/>
    </source>
</evidence>
<dbReference type="GO" id="GO:0042121">
    <property type="term" value="P:alginic acid biosynthetic process"/>
    <property type="evidence" value="ECO:0007669"/>
    <property type="project" value="InterPro"/>
</dbReference>
<evidence type="ECO:0000256" key="6">
    <source>
        <dbReference type="ARBA" id="ARBA00022989"/>
    </source>
</evidence>
<evidence type="ECO:0000256" key="8">
    <source>
        <dbReference type="ARBA" id="ARBA00023315"/>
    </source>
</evidence>
<feature type="transmembrane region" description="Helical" evidence="10">
    <location>
        <begin position="434"/>
        <end position="453"/>
    </location>
</feature>
<keyword evidence="7 9" id="KW-0472">Membrane</keyword>
<organism evidence="11 12">
    <name type="scientific">Paenibacillus sacheonensis</name>
    <dbReference type="NCBI Taxonomy" id="742054"/>
    <lineage>
        <taxon>Bacteria</taxon>
        <taxon>Bacillati</taxon>
        <taxon>Bacillota</taxon>
        <taxon>Bacilli</taxon>
        <taxon>Bacillales</taxon>
        <taxon>Paenibacillaceae</taxon>
        <taxon>Paenibacillus</taxon>
    </lineage>
</organism>
<evidence type="ECO:0000256" key="4">
    <source>
        <dbReference type="ARBA" id="ARBA00022679"/>
    </source>
</evidence>
<comment type="subcellular location">
    <subcellularLocation>
        <location evidence="1">Cell membrane</location>
        <topology evidence="1">Multi-pass membrane protein</topology>
    </subcellularLocation>
</comment>
<feature type="transmembrane region" description="Helical" evidence="10">
    <location>
        <begin position="153"/>
        <end position="173"/>
    </location>
</feature>
<dbReference type="AlphaFoldDB" id="A0A7X5BZY8"/>
<feature type="transmembrane region" description="Helical" evidence="10">
    <location>
        <begin position="399"/>
        <end position="422"/>
    </location>
</feature>
<proteinExistence type="inferred from homology"/>
<evidence type="ECO:0000256" key="2">
    <source>
        <dbReference type="ARBA" id="ARBA00010323"/>
    </source>
</evidence>
<dbReference type="OrthoDB" id="9805788at2"/>
<keyword evidence="12" id="KW-1185">Reference proteome</keyword>
<gene>
    <name evidence="11" type="ORF">GT003_06780</name>
</gene>
<dbReference type="Pfam" id="PF03062">
    <property type="entry name" value="MBOAT"/>
    <property type="match status" value="1"/>
</dbReference>
<dbReference type="InterPro" id="IPR051085">
    <property type="entry name" value="MB_O-acyltransferase"/>
</dbReference>
<evidence type="ECO:0000256" key="7">
    <source>
        <dbReference type="ARBA" id="ARBA00023136"/>
    </source>
</evidence>
<dbReference type="InterPro" id="IPR024194">
    <property type="entry name" value="Ac/AlaTfrase_AlgI/DltB"/>
</dbReference>
<dbReference type="GO" id="GO:0005886">
    <property type="term" value="C:plasma membrane"/>
    <property type="evidence" value="ECO:0007669"/>
    <property type="project" value="UniProtKB-SubCell"/>
</dbReference>